<evidence type="ECO:0000313" key="2">
    <source>
        <dbReference type="Proteomes" id="UP000001514"/>
    </source>
</evidence>
<organism evidence="2">
    <name type="scientific">Selaginella moellendorffii</name>
    <name type="common">Spikemoss</name>
    <dbReference type="NCBI Taxonomy" id="88036"/>
    <lineage>
        <taxon>Eukaryota</taxon>
        <taxon>Viridiplantae</taxon>
        <taxon>Streptophyta</taxon>
        <taxon>Embryophyta</taxon>
        <taxon>Tracheophyta</taxon>
        <taxon>Lycopodiopsida</taxon>
        <taxon>Selaginellales</taxon>
        <taxon>Selaginellaceae</taxon>
        <taxon>Selaginella</taxon>
    </lineage>
</organism>
<dbReference type="Gramene" id="EFJ27273">
    <property type="protein sequence ID" value="EFJ27273"/>
    <property type="gene ID" value="SELMODRAFT_38785"/>
</dbReference>
<evidence type="ECO:0008006" key="3">
    <source>
        <dbReference type="Google" id="ProtNLM"/>
    </source>
</evidence>
<dbReference type="PANTHER" id="PTHR47925">
    <property type="entry name" value="OS01G0913400 PROTEIN-RELATED"/>
    <property type="match status" value="1"/>
</dbReference>
<keyword evidence="2" id="KW-1185">Reference proteome</keyword>
<dbReference type="EMBL" id="GL377582">
    <property type="protein sequence ID" value="EFJ27273.1"/>
    <property type="molecule type" value="Genomic_DNA"/>
</dbReference>
<dbReference type="Gene3D" id="1.25.40.10">
    <property type="entry name" value="Tetratricopeptide repeat domain"/>
    <property type="match status" value="1"/>
</dbReference>
<proteinExistence type="predicted"/>
<dbReference type="eggNOG" id="KOG4197">
    <property type="taxonomic scope" value="Eukaryota"/>
</dbReference>
<name>D8RKP2_SELML</name>
<protein>
    <recommendedName>
        <fullName evidence="3">Pentacotripeptide-repeat region of PRORP domain-containing protein</fullName>
    </recommendedName>
</protein>
<dbReference type="HOGENOM" id="CLU_002706_40_4_1"/>
<reference evidence="1 2" key="1">
    <citation type="journal article" date="2011" name="Science">
        <title>The Selaginella genome identifies genetic changes associated with the evolution of vascular plants.</title>
        <authorList>
            <person name="Banks J.A."/>
            <person name="Nishiyama T."/>
            <person name="Hasebe M."/>
            <person name="Bowman J.L."/>
            <person name="Gribskov M."/>
            <person name="dePamphilis C."/>
            <person name="Albert V.A."/>
            <person name="Aono N."/>
            <person name="Aoyama T."/>
            <person name="Ambrose B.A."/>
            <person name="Ashton N.W."/>
            <person name="Axtell M.J."/>
            <person name="Barker E."/>
            <person name="Barker M.S."/>
            <person name="Bennetzen J.L."/>
            <person name="Bonawitz N.D."/>
            <person name="Chapple C."/>
            <person name="Cheng C."/>
            <person name="Correa L.G."/>
            <person name="Dacre M."/>
            <person name="DeBarry J."/>
            <person name="Dreyer I."/>
            <person name="Elias M."/>
            <person name="Engstrom E.M."/>
            <person name="Estelle M."/>
            <person name="Feng L."/>
            <person name="Finet C."/>
            <person name="Floyd S.K."/>
            <person name="Frommer W.B."/>
            <person name="Fujita T."/>
            <person name="Gramzow L."/>
            <person name="Gutensohn M."/>
            <person name="Harholt J."/>
            <person name="Hattori M."/>
            <person name="Heyl A."/>
            <person name="Hirai T."/>
            <person name="Hiwatashi Y."/>
            <person name="Ishikawa M."/>
            <person name="Iwata M."/>
            <person name="Karol K.G."/>
            <person name="Koehler B."/>
            <person name="Kolukisaoglu U."/>
            <person name="Kubo M."/>
            <person name="Kurata T."/>
            <person name="Lalonde S."/>
            <person name="Li K."/>
            <person name="Li Y."/>
            <person name="Litt A."/>
            <person name="Lyons E."/>
            <person name="Manning G."/>
            <person name="Maruyama T."/>
            <person name="Michael T.P."/>
            <person name="Mikami K."/>
            <person name="Miyazaki S."/>
            <person name="Morinaga S."/>
            <person name="Murata T."/>
            <person name="Mueller-Roeber B."/>
            <person name="Nelson D.R."/>
            <person name="Obara M."/>
            <person name="Oguri Y."/>
            <person name="Olmstead R.G."/>
            <person name="Onodera N."/>
            <person name="Petersen B.L."/>
            <person name="Pils B."/>
            <person name="Prigge M."/>
            <person name="Rensing S.A."/>
            <person name="Riano-Pachon D.M."/>
            <person name="Roberts A.W."/>
            <person name="Sato Y."/>
            <person name="Scheller H.V."/>
            <person name="Schulz B."/>
            <person name="Schulz C."/>
            <person name="Shakirov E.V."/>
            <person name="Shibagaki N."/>
            <person name="Shinohara N."/>
            <person name="Shippen D.E."/>
            <person name="Soerensen I."/>
            <person name="Sotooka R."/>
            <person name="Sugimoto N."/>
            <person name="Sugita M."/>
            <person name="Sumikawa N."/>
            <person name="Tanurdzic M."/>
            <person name="Theissen G."/>
            <person name="Ulvskov P."/>
            <person name="Wakazuki S."/>
            <person name="Weng J.K."/>
            <person name="Willats W.W."/>
            <person name="Wipf D."/>
            <person name="Wolf P.G."/>
            <person name="Yang L."/>
            <person name="Zimmer A.D."/>
            <person name="Zhu Q."/>
            <person name="Mitros T."/>
            <person name="Hellsten U."/>
            <person name="Loque D."/>
            <person name="Otillar R."/>
            <person name="Salamov A."/>
            <person name="Schmutz J."/>
            <person name="Shapiro H."/>
            <person name="Lindquist E."/>
            <person name="Lucas S."/>
            <person name="Rokhsar D."/>
            <person name="Grigoriev I.V."/>
        </authorList>
    </citation>
    <scope>NUCLEOTIDE SEQUENCE [LARGE SCALE GENOMIC DNA]</scope>
</reference>
<evidence type="ECO:0000313" key="1">
    <source>
        <dbReference type="EMBL" id="EFJ27273.1"/>
    </source>
</evidence>
<dbReference type="InterPro" id="IPR011990">
    <property type="entry name" value="TPR-like_helical_dom_sf"/>
</dbReference>
<dbReference type="Proteomes" id="UP000001514">
    <property type="component" value="Unassembled WGS sequence"/>
</dbReference>
<feature type="non-terminal residue" evidence="1">
    <location>
        <position position="79"/>
    </location>
</feature>
<dbReference type="PANTHER" id="PTHR47925:SF84">
    <property type="entry name" value="PENTATRICOPEPTIDE REPEAT-CONTAINING PROTEIN"/>
    <property type="match status" value="1"/>
</dbReference>
<gene>
    <name evidence="1" type="ORF">SELMODRAFT_38785</name>
</gene>
<feature type="non-terminal residue" evidence="1">
    <location>
        <position position="1"/>
    </location>
</feature>
<accession>D8RKP2</accession>
<dbReference type="InParanoid" id="D8RKP2"/>
<sequence length="79" mass="8691">PSHQHFCCMIELLGRSGRLREAEEFAASMPAVEMAMSRSLVGACNLNGESDRGERIARRALECDPENAAPYVMLTSVYS</sequence>
<dbReference type="AlphaFoldDB" id="D8RKP2"/>
<dbReference type="KEGG" id="smo:SELMODRAFT_38785"/>